<evidence type="ECO:0000256" key="13">
    <source>
        <dbReference type="ARBA" id="ARBA00024531"/>
    </source>
</evidence>
<evidence type="ECO:0000256" key="3">
    <source>
        <dbReference type="ARBA" id="ARBA00022475"/>
    </source>
</evidence>
<organism evidence="16">
    <name type="scientific">Tetraselmis sp. GSL018</name>
    <dbReference type="NCBI Taxonomy" id="582737"/>
    <lineage>
        <taxon>Eukaryota</taxon>
        <taxon>Viridiplantae</taxon>
        <taxon>Chlorophyta</taxon>
        <taxon>core chlorophytes</taxon>
        <taxon>Chlorodendrophyceae</taxon>
        <taxon>Chlorodendrales</taxon>
        <taxon>Chlorodendraceae</taxon>
        <taxon>Tetraselmis</taxon>
    </lineage>
</organism>
<evidence type="ECO:0000256" key="7">
    <source>
        <dbReference type="ARBA" id="ARBA00022801"/>
    </source>
</evidence>
<protein>
    <recommendedName>
        <fullName evidence="14">sn-1-specific diacylglycerol lipase</fullName>
        <ecNumber evidence="14">3.1.1.116</ecNumber>
    </recommendedName>
</protein>
<dbReference type="GO" id="GO:0046340">
    <property type="term" value="P:diacylglycerol catabolic process"/>
    <property type="evidence" value="ECO:0007669"/>
    <property type="project" value="TreeGrafter"/>
</dbReference>
<keyword evidence="4" id="KW-0597">Phosphoprotein</keyword>
<dbReference type="InterPro" id="IPR052214">
    <property type="entry name" value="DAG_Lipase-Related"/>
</dbReference>
<evidence type="ECO:0000256" key="8">
    <source>
        <dbReference type="ARBA" id="ARBA00022837"/>
    </source>
</evidence>
<keyword evidence="12" id="KW-0472">Membrane</keyword>
<dbReference type="PANTHER" id="PTHR45792">
    <property type="entry name" value="DIACYLGLYCEROL LIPASE HOMOLOG-RELATED"/>
    <property type="match status" value="1"/>
</dbReference>
<dbReference type="GO" id="GO:0046872">
    <property type="term" value="F:metal ion binding"/>
    <property type="evidence" value="ECO:0007669"/>
    <property type="project" value="UniProtKB-KW"/>
</dbReference>
<keyword evidence="11" id="KW-0443">Lipid metabolism</keyword>
<keyword evidence="7" id="KW-0378">Hydrolase</keyword>
<keyword evidence="5" id="KW-0812">Transmembrane</keyword>
<keyword evidence="8" id="KW-0106">Calcium</keyword>
<comment type="catalytic activity">
    <reaction evidence="13">
        <text>a 1,2-diacyl-sn-glycerol + H2O = a 2-acylglycerol + a fatty acid + H(+)</text>
        <dbReference type="Rhea" id="RHEA:33275"/>
        <dbReference type="ChEBI" id="CHEBI:15377"/>
        <dbReference type="ChEBI" id="CHEBI:15378"/>
        <dbReference type="ChEBI" id="CHEBI:17389"/>
        <dbReference type="ChEBI" id="CHEBI:17815"/>
        <dbReference type="ChEBI" id="CHEBI:28868"/>
        <dbReference type="EC" id="3.1.1.116"/>
    </reaction>
    <physiologicalReaction direction="left-to-right" evidence="13">
        <dbReference type="Rhea" id="RHEA:33276"/>
    </physiologicalReaction>
</comment>
<evidence type="ECO:0000256" key="10">
    <source>
        <dbReference type="ARBA" id="ARBA00022989"/>
    </source>
</evidence>
<evidence type="ECO:0000256" key="4">
    <source>
        <dbReference type="ARBA" id="ARBA00022553"/>
    </source>
</evidence>
<keyword evidence="9" id="KW-0442">Lipid degradation</keyword>
<name>A0A061RUU6_9CHLO</name>
<evidence type="ECO:0000256" key="9">
    <source>
        <dbReference type="ARBA" id="ARBA00022963"/>
    </source>
</evidence>
<gene>
    <name evidence="16" type="ORF">TSPGSL018_25799</name>
</gene>
<dbReference type="InterPro" id="IPR002921">
    <property type="entry name" value="Fungal_lipase-type"/>
</dbReference>
<dbReference type="Gene3D" id="3.40.50.1820">
    <property type="entry name" value="alpha/beta hydrolase"/>
    <property type="match status" value="1"/>
</dbReference>
<evidence type="ECO:0000313" key="16">
    <source>
        <dbReference type="EMBL" id="JAC74485.1"/>
    </source>
</evidence>
<dbReference type="GO" id="GO:0019369">
    <property type="term" value="P:arachidonate metabolic process"/>
    <property type="evidence" value="ECO:0007669"/>
    <property type="project" value="TreeGrafter"/>
</dbReference>
<dbReference type="EMBL" id="GBEZ01011287">
    <property type="protein sequence ID" value="JAC74485.1"/>
    <property type="molecule type" value="Transcribed_RNA"/>
</dbReference>
<dbReference type="CDD" id="cd00519">
    <property type="entry name" value="Lipase_3"/>
    <property type="match status" value="1"/>
</dbReference>
<dbReference type="GO" id="GO:0005886">
    <property type="term" value="C:plasma membrane"/>
    <property type="evidence" value="ECO:0007669"/>
    <property type="project" value="UniProtKB-SubCell"/>
</dbReference>
<evidence type="ECO:0000256" key="2">
    <source>
        <dbReference type="ARBA" id="ARBA00004651"/>
    </source>
</evidence>
<evidence type="ECO:0000259" key="15">
    <source>
        <dbReference type="Pfam" id="PF01764"/>
    </source>
</evidence>
<evidence type="ECO:0000256" key="12">
    <source>
        <dbReference type="ARBA" id="ARBA00023136"/>
    </source>
</evidence>
<dbReference type="AlphaFoldDB" id="A0A061RUU6"/>
<evidence type="ECO:0000256" key="11">
    <source>
        <dbReference type="ARBA" id="ARBA00023098"/>
    </source>
</evidence>
<dbReference type="GO" id="GO:0016298">
    <property type="term" value="F:lipase activity"/>
    <property type="evidence" value="ECO:0007669"/>
    <property type="project" value="TreeGrafter"/>
</dbReference>
<keyword evidence="10" id="KW-1133">Transmembrane helix</keyword>
<proteinExistence type="predicted"/>
<dbReference type="InterPro" id="IPR029058">
    <property type="entry name" value="AB_hydrolase_fold"/>
</dbReference>
<comment type="subcellular location">
    <subcellularLocation>
        <location evidence="2">Cell membrane</location>
        <topology evidence="2">Multi-pass membrane protein</topology>
    </subcellularLocation>
</comment>
<dbReference type="PANTHER" id="PTHR45792:SF8">
    <property type="entry name" value="DIACYLGLYCEROL LIPASE-ALPHA"/>
    <property type="match status" value="1"/>
</dbReference>
<evidence type="ECO:0000256" key="14">
    <source>
        <dbReference type="ARBA" id="ARBA00026104"/>
    </source>
</evidence>
<keyword evidence="3" id="KW-1003">Cell membrane</keyword>
<dbReference type="Pfam" id="PF01764">
    <property type="entry name" value="Lipase_3"/>
    <property type="match status" value="1"/>
</dbReference>
<feature type="domain" description="Fungal lipase-type" evidence="15">
    <location>
        <begin position="218"/>
        <end position="356"/>
    </location>
</feature>
<evidence type="ECO:0000256" key="5">
    <source>
        <dbReference type="ARBA" id="ARBA00022692"/>
    </source>
</evidence>
<dbReference type="EC" id="3.1.1.116" evidence="14"/>
<reference evidence="16" key="1">
    <citation type="submission" date="2014-05" db="EMBL/GenBank/DDBJ databases">
        <title>The transcriptome of the halophilic microalga Tetraselmis sp. GSL018 isolated from the Great Salt Lake, Utah.</title>
        <authorList>
            <person name="Jinkerson R.E."/>
            <person name="D'Adamo S."/>
            <person name="Posewitz M.C."/>
        </authorList>
    </citation>
    <scope>NUCLEOTIDE SEQUENCE</scope>
    <source>
        <strain evidence="16">GSL018</strain>
    </source>
</reference>
<comment type="cofactor">
    <cofactor evidence="1">
        <name>Ca(2+)</name>
        <dbReference type="ChEBI" id="CHEBI:29108"/>
    </cofactor>
</comment>
<accession>A0A061RUU6</accession>
<evidence type="ECO:0000256" key="1">
    <source>
        <dbReference type="ARBA" id="ARBA00001913"/>
    </source>
</evidence>
<keyword evidence="6" id="KW-0479">Metal-binding</keyword>
<sequence>MLAARRFVLSSRILSRFKFVGCFGDSFELSFNLSAKDWVKNVTTEASWRDWVNASKMDNVLDGIGKLMNNELDWPGFWDRLHSELKKQPWWDEKLVQSLQEPKDIFSGLAEKMGIAELKSPLIVLLLMRFHSQQRVNELLPSSENPPDVGSGVSDRLLAEACHFLRVSDLVYKSNPEEAGIARRDLLLNVMSDEDPNFDASLPRHAVFVDHLTRNVIVVVRGTMTLRDVISDLVAIPAPVLDGRGHSHKGIAKHAEDMLPTVMPVLRKALESLPGYKIVLTGHSLGAGVAIMIALCLRHRAREWSAGLPEGALADMSVFAFAPPPVWTPLDSLSPDDVANIHVFVNNSDIVPRSTMRNLEVTVNCMKHIDRAIAGLDSMQLMKVVAGMEGDEQKVREVLEVVGEAVDKSDRDAEAGLSGEGGGEEFLHEQLFHPGRIFHLFPTAPNNQEEDARLRMGKGTLPADTYELQELPADRLALAHAVEGDSFVSDHLTEGYIKALQRLERSTRLQLSA</sequence>
<dbReference type="SUPFAM" id="SSF53474">
    <property type="entry name" value="alpha/beta-Hydrolases"/>
    <property type="match status" value="1"/>
</dbReference>
<evidence type="ECO:0000256" key="6">
    <source>
        <dbReference type="ARBA" id="ARBA00022723"/>
    </source>
</evidence>